<proteinExistence type="predicted"/>
<accession>A0A3E2MYL5</accession>
<organism evidence="3 4">
    <name type="scientific">Mycobacterium marinum</name>
    <dbReference type="NCBI Taxonomy" id="1781"/>
    <lineage>
        <taxon>Bacteria</taxon>
        <taxon>Bacillati</taxon>
        <taxon>Actinomycetota</taxon>
        <taxon>Actinomycetes</taxon>
        <taxon>Mycobacteriales</taxon>
        <taxon>Mycobacteriaceae</taxon>
        <taxon>Mycobacterium</taxon>
        <taxon>Mycobacterium ulcerans group</taxon>
    </lineage>
</organism>
<dbReference type="RefSeq" id="WP_015354679.1">
    <property type="nucleotide sequence ID" value="NZ_BQLB01000429.1"/>
</dbReference>
<dbReference type="Proteomes" id="UP000257451">
    <property type="component" value="Unassembled WGS sequence"/>
</dbReference>
<feature type="region of interest" description="Disordered" evidence="1">
    <location>
        <begin position="30"/>
        <end position="57"/>
    </location>
</feature>
<name>A0A3E2MYL5_MYCMR</name>
<dbReference type="AlphaFoldDB" id="A0A3E2MYL5"/>
<dbReference type="PROSITE" id="PS51257">
    <property type="entry name" value="PROKAR_LIPOPROTEIN"/>
    <property type="match status" value="1"/>
</dbReference>
<evidence type="ECO:0000313" key="3">
    <source>
        <dbReference type="EMBL" id="RFZ44164.1"/>
    </source>
</evidence>
<keyword evidence="2" id="KW-0732">Signal</keyword>
<sequence length="57" mass="5631" precursor="true">MDVTRNRRLFTLRALGAVVAATIAAAALSSCSSSGDPGIQDPTIQGAASSADLINAG</sequence>
<comment type="caution">
    <text evidence="3">The sequence shown here is derived from an EMBL/GenBank/DDBJ whole genome shotgun (WGS) entry which is preliminary data.</text>
</comment>
<feature type="chain" id="PRO_5017602495" evidence="2">
    <location>
        <begin position="27"/>
        <end position="57"/>
    </location>
</feature>
<evidence type="ECO:0000256" key="1">
    <source>
        <dbReference type="SAM" id="MobiDB-lite"/>
    </source>
</evidence>
<evidence type="ECO:0000313" key="4">
    <source>
        <dbReference type="Proteomes" id="UP000257451"/>
    </source>
</evidence>
<reference evidence="3 4" key="1">
    <citation type="journal article" date="2018" name="Sci. Rep.">
        <title>Extensive genomic diversity among Mycobacterium marinum strains revealed by whole genome sequencing.</title>
        <authorList>
            <person name="Das S."/>
            <person name="Pettersson B.M."/>
            <person name="Behra P.R."/>
            <person name="Mallick A."/>
            <person name="Cheramie M."/>
            <person name="Ramesh M."/>
            <person name="Shirreff L."/>
            <person name="DuCote T."/>
            <person name="Dasgupta S."/>
            <person name="Ennis D.G."/>
            <person name="Kirsebom L.A."/>
        </authorList>
    </citation>
    <scope>NUCLEOTIDE SEQUENCE [LARGE SCALE GENOMIC DNA]</scope>
    <source>
        <strain evidence="3 4">Davis1</strain>
    </source>
</reference>
<protein>
    <submittedName>
        <fullName evidence="3">Uncharacterized protein</fullName>
    </submittedName>
</protein>
<gene>
    <name evidence="3" type="ORF">DAVIS_01646</name>
</gene>
<evidence type="ECO:0000256" key="2">
    <source>
        <dbReference type="SAM" id="SignalP"/>
    </source>
</evidence>
<feature type="signal peptide" evidence="2">
    <location>
        <begin position="1"/>
        <end position="26"/>
    </location>
</feature>
<dbReference type="EMBL" id="PEDF01000044">
    <property type="protein sequence ID" value="RFZ44164.1"/>
    <property type="molecule type" value="Genomic_DNA"/>
</dbReference>